<feature type="non-terminal residue" evidence="2">
    <location>
        <position position="1"/>
    </location>
</feature>
<protein>
    <submittedName>
        <fullName evidence="2">Uncharacterized protein</fullName>
    </submittedName>
</protein>
<evidence type="ECO:0000313" key="2">
    <source>
        <dbReference type="EMBL" id="KAF7006857.1"/>
    </source>
</evidence>
<dbReference type="PANTHER" id="PTHR33433">
    <property type="entry name" value="FLOWERING-PROMOTING FACTOR 1-LIKE PROTEIN 1"/>
    <property type="match status" value="1"/>
</dbReference>
<dbReference type="EMBL" id="CM022215">
    <property type="protein sequence ID" value="KAF7006857.1"/>
    <property type="molecule type" value="Genomic_DNA"/>
</dbReference>
<reference evidence="2" key="2">
    <citation type="submission" date="2020-03" db="EMBL/GenBank/DDBJ databases">
        <title>The second near-complete assembly of the hexaploid bread wheat (Triticum aestivum) genome.</title>
        <authorList>
            <person name="Zimin A.V."/>
            <person name="Puiu D."/>
            <person name="Shumante A."/>
            <person name="Alonge M."/>
            <person name="Salzberg S.L."/>
        </authorList>
    </citation>
    <scope>NUCLEOTIDE SEQUENCE</scope>
    <source>
        <tissue evidence="2">Leaf</tissue>
    </source>
</reference>
<dbReference type="GO" id="GO:0009909">
    <property type="term" value="P:regulation of flower development"/>
    <property type="evidence" value="ECO:0007669"/>
    <property type="project" value="InterPro"/>
</dbReference>
<proteinExistence type="inferred from homology"/>
<accession>A0A9R1EBM6</accession>
<gene>
    <name evidence="2" type="ORF">CFC21_021856</name>
</gene>
<dbReference type="OrthoDB" id="612242at2759"/>
<evidence type="ECO:0000256" key="1">
    <source>
        <dbReference type="ARBA" id="ARBA00008013"/>
    </source>
</evidence>
<sequence>LGWERYYEDRAIVQLHKRGGVDLISLPRDFSRLRSTHMYDVVVKNRDHFKVVDL</sequence>
<name>A0A9R1EBM6_WHEAT</name>
<comment type="caution">
    <text evidence="2">The sequence shown here is derived from an EMBL/GenBank/DDBJ whole genome shotgun (WGS) entry which is preliminary data.</text>
</comment>
<dbReference type="InterPro" id="IPR039274">
    <property type="entry name" value="FPF1"/>
</dbReference>
<organism evidence="2">
    <name type="scientific">Triticum aestivum</name>
    <name type="common">Wheat</name>
    <dbReference type="NCBI Taxonomy" id="4565"/>
    <lineage>
        <taxon>Eukaryota</taxon>
        <taxon>Viridiplantae</taxon>
        <taxon>Streptophyta</taxon>
        <taxon>Embryophyta</taxon>
        <taxon>Tracheophyta</taxon>
        <taxon>Spermatophyta</taxon>
        <taxon>Magnoliopsida</taxon>
        <taxon>Liliopsida</taxon>
        <taxon>Poales</taxon>
        <taxon>Poaceae</taxon>
        <taxon>BOP clade</taxon>
        <taxon>Pooideae</taxon>
        <taxon>Triticodae</taxon>
        <taxon>Triticeae</taxon>
        <taxon>Triticinae</taxon>
        <taxon>Triticum</taxon>
    </lineage>
</organism>
<comment type="similarity">
    <text evidence="1">Belongs to the FPF1 family.</text>
</comment>
<dbReference type="Proteomes" id="UP000815260">
    <property type="component" value="Chromosome 2B"/>
</dbReference>
<reference evidence="2" key="1">
    <citation type="journal article" date="2017" name="Gigascience">
        <title>The first near-complete assembly of the hexaploid bread wheat genome, Triticum aestivum.</title>
        <authorList>
            <person name="Zimin A.V."/>
            <person name="Puiu D."/>
            <person name="Hall R."/>
            <person name="Kingan S."/>
            <person name="Clavijo B.J."/>
            <person name="Salzberg S.L."/>
        </authorList>
    </citation>
    <scope>NUCLEOTIDE SEQUENCE</scope>
    <source>
        <tissue evidence="2">Leaf</tissue>
    </source>
</reference>
<dbReference type="AlphaFoldDB" id="A0A9R1EBM6"/>